<dbReference type="Gene3D" id="2.60.120.200">
    <property type="match status" value="1"/>
</dbReference>
<dbReference type="STRING" id="1798649.A3B13_03260"/>
<dbReference type="SMART" id="SM00560">
    <property type="entry name" value="LamGL"/>
    <property type="match status" value="1"/>
</dbReference>
<keyword evidence="2" id="KW-1015">Disulfide bond</keyword>
<name>A0A1G2CJ99_9BACT</name>
<keyword evidence="3" id="KW-0812">Transmembrane</keyword>
<evidence type="ECO:0000313" key="5">
    <source>
        <dbReference type="EMBL" id="OGZ01282.1"/>
    </source>
</evidence>
<keyword evidence="3" id="KW-1133">Transmembrane helix</keyword>
<proteinExistence type="predicted"/>
<protein>
    <recommendedName>
        <fullName evidence="4">LamG-like jellyroll fold domain-containing protein</fullName>
    </recommendedName>
</protein>
<evidence type="ECO:0000256" key="2">
    <source>
        <dbReference type="ARBA" id="ARBA00023157"/>
    </source>
</evidence>
<keyword evidence="3" id="KW-0472">Membrane</keyword>
<dbReference type="SUPFAM" id="SSF49899">
    <property type="entry name" value="Concanavalin A-like lectins/glucanases"/>
    <property type="match status" value="1"/>
</dbReference>
<dbReference type="EMBL" id="MHKZ01000001">
    <property type="protein sequence ID" value="OGZ01282.1"/>
    <property type="molecule type" value="Genomic_DNA"/>
</dbReference>
<keyword evidence="1" id="KW-0732">Signal</keyword>
<evidence type="ECO:0000256" key="3">
    <source>
        <dbReference type="SAM" id="Phobius"/>
    </source>
</evidence>
<organism evidence="5 6">
    <name type="scientific">Candidatus Liptonbacteria bacterium RIFCSPLOWO2_01_FULL_45_15</name>
    <dbReference type="NCBI Taxonomy" id="1798649"/>
    <lineage>
        <taxon>Bacteria</taxon>
        <taxon>Candidatus Liptoniibacteriota</taxon>
    </lineage>
</organism>
<feature type="transmembrane region" description="Helical" evidence="3">
    <location>
        <begin position="21"/>
        <end position="46"/>
    </location>
</feature>
<dbReference type="InterPro" id="IPR012902">
    <property type="entry name" value="N_methyl_site"/>
</dbReference>
<dbReference type="Proteomes" id="UP000176287">
    <property type="component" value="Unassembled WGS sequence"/>
</dbReference>
<evidence type="ECO:0000256" key="1">
    <source>
        <dbReference type="ARBA" id="ARBA00022729"/>
    </source>
</evidence>
<sequence>MKKSCYSSFIIHHSDNKGQSLIEILVALAVGTILIIAAVSVIAPALRANTQADKVQVSSALGKELLENVRVFSEANWYNISSLATSSANKYFLVSVSSPFVAATGTEGISADGVTSGLVGYWKLDESTGTVAYDFSGNGNNGTSTNGPTSVSGQVGQALSFNGTNNYVTIGNPSNLQFDTNTPFSVSFWVKAPSAATNVGFVTKTPTINGIGWYVWSFSGYNSLRFSFYNGTTAYVVSTSQIINDGTWHFATVTFDGSQNRSGMKAYFDGDLSGTGTNGAMSFSVLNSNPVNIGARNNNGNFLNGIMDEVRIYNRALSAAEIKTIYTSNIYTRYFYLDTVGRDVSDALLSSGGTNDPSTEKATVVYGWLNGPTSSFSMYLTRFRNNVFDQTDWSGGSGQEGPATTTNSSFSTSTKIYHSTTTGSIIINFQ</sequence>
<dbReference type="InterPro" id="IPR006558">
    <property type="entry name" value="LamG-like"/>
</dbReference>
<evidence type="ECO:0000259" key="4">
    <source>
        <dbReference type="SMART" id="SM00560"/>
    </source>
</evidence>
<reference evidence="5 6" key="1">
    <citation type="journal article" date="2016" name="Nat. Commun.">
        <title>Thousands of microbial genomes shed light on interconnected biogeochemical processes in an aquifer system.</title>
        <authorList>
            <person name="Anantharaman K."/>
            <person name="Brown C.T."/>
            <person name="Hug L.A."/>
            <person name="Sharon I."/>
            <person name="Castelle C.J."/>
            <person name="Probst A.J."/>
            <person name="Thomas B.C."/>
            <person name="Singh A."/>
            <person name="Wilkins M.J."/>
            <person name="Karaoz U."/>
            <person name="Brodie E.L."/>
            <person name="Williams K.H."/>
            <person name="Hubbard S.S."/>
            <person name="Banfield J.F."/>
        </authorList>
    </citation>
    <scope>NUCLEOTIDE SEQUENCE [LARGE SCALE GENOMIC DNA]</scope>
</reference>
<feature type="domain" description="LamG-like jellyroll fold" evidence="4">
    <location>
        <begin position="182"/>
        <end position="320"/>
    </location>
</feature>
<evidence type="ECO:0000313" key="6">
    <source>
        <dbReference type="Proteomes" id="UP000176287"/>
    </source>
</evidence>
<dbReference type="AlphaFoldDB" id="A0A1G2CJ99"/>
<dbReference type="InterPro" id="IPR013320">
    <property type="entry name" value="ConA-like_dom_sf"/>
</dbReference>
<accession>A0A1G2CJ99</accession>
<gene>
    <name evidence="5" type="ORF">A3B13_03260</name>
</gene>
<dbReference type="Pfam" id="PF13385">
    <property type="entry name" value="Laminin_G_3"/>
    <property type="match status" value="1"/>
</dbReference>
<comment type="caution">
    <text evidence="5">The sequence shown here is derived from an EMBL/GenBank/DDBJ whole genome shotgun (WGS) entry which is preliminary data.</text>
</comment>
<dbReference type="Pfam" id="PF07963">
    <property type="entry name" value="N_methyl"/>
    <property type="match status" value="1"/>
</dbReference>